<reference evidence="2 4" key="2">
    <citation type="submission" date="2017-06" db="EMBL/GenBank/DDBJ databases">
        <title>Isolation and characterization of a thermophilic and butanogenic Thermoanaerobacterium thermosaccharolyticum M5 capable of efficient degradation of hemicellulose.</title>
        <authorList>
            <person name="Xin F."/>
            <person name="Jiang Y."/>
        </authorList>
    </citation>
    <scope>NUCLEOTIDE SEQUENCE [LARGE SCALE GENOMIC DNA]</scope>
    <source>
        <strain evidence="2 4">M5</strain>
    </source>
</reference>
<evidence type="ECO:0000313" key="3">
    <source>
        <dbReference type="Proteomes" id="UP000214975"/>
    </source>
</evidence>
<reference evidence="1 3" key="1">
    <citation type="submission" date="2016-08" db="EMBL/GenBank/DDBJ databases">
        <title>A novel genetic cassette of butanologenic Thermoanaerobacterium thermosaccharolyticum that directly convert cellulose to butanol.</title>
        <authorList>
            <person name="Li T."/>
            <person name="He J."/>
        </authorList>
    </citation>
    <scope>NUCLEOTIDE SEQUENCE [LARGE SCALE GENOMIC DNA]</scope>
    <source>
        <strain evidence="1 3">TG57</strain>
    </source>
</reference>
<dbReference type="PROSITE" id="PS51257">
    <property type="entry name" value="PROKAR_LIPOPROTEIN"/>
    <property type="match status" value="1"/>
</dbReference>
<evidence type="ECO:0000313" key="4">
    <source>
        <dbReference type="Proteomes" id="UP000215301"/>
    </source>
</evidence>
<dbReference type="Proteomes" id="UP000215301">
    <property type="component" value="Unassembled WGS sequence"/>
</dbReference>
<dbReference type="RefSeq" id="WP_094044700.1">
    <property type="nucleotide sequence ID" value="NZ_CP016893.1"/>
</dbReference>
<sequence length="246" mass="27950">MKRFFIALLVLTIFLSGCGSKTSEDSRSKLQAIQISNTTKNNSENIDVPHINQHIPQLITYNGNHVSVWVNQFLFVENGDLKESYDGDKSYIKLSYAKDNAIKTIDLTSYALKYDLINGIDYITASPSGKYIVLEFSQDVPISVIVDTDTNKSNILWYDKSKKESMMRISFNPNNEDEFAFLPSVEVNGPNGSHFLKLYEIKTHKINTVGEISEKDITMQNSMIQWGKNTISVISLDKSKIFNFTY</sequence>
<dbReference type="Proteomes" id="UP000214975">
    <property type="component" value="Chromosome"/>
</dbReference>
<evidence type="ECO:0000313" key="1">
    <source>
        <dbReference type="EMBL" id="AST56662.1"/>
    </source>
</evidence>
<accession>A0A231VJX7</accession>
<organism evidence="2 4">
    <name type="scientific">Thermoanaerobacterium thermosaccharolyticum</name>
    <name type="common">Clostridium thermosaccharolyticum</name>
    <dbReference type="NCBI Taxonomy" id="1517"/>
    <lineage>
        <taxon>Bacteria</taxon>
        <taxon>Bacillati</taxon>
        <taxon>Bacillota</taxon>
        <taxon>Clostridia</taxon>
        <taxon>Thermoanaerobacterales</taxon>
        <taxon>Thermoanaerobacteraceae</taxon>
        <taxon>Thermoanaerobacterium</taxon>
    </lineage>
</organism>
<proteinExistence type="predicted"/>
<gene>
    <name evidence="2" type="ORF">CE561_05545</name>
    <name evidence="1" type="ORF">Thert_00458</name>
</gene>
<dbReference type="EMBL" id="NKHD01000016">
    <property type="protein sequence ID" value="OXT08388.1"/>
    <property type="molecule type" value="Genomic_DNA"/>
</dbReference>
<dbReference type="AlphaFoldDB" id="A0A231VJX7"/>
<evidence type="ECO:0000313" key="2">
    <source>
        <dbReference type="EMBL" id="OXT08388.1"/>
    </source>
</evidence>
<dbReference type="EMBL" id="CP016893">
    <property type="protein sequence ID" value="AST56662.1"/>
    <property type="molecule type" value="Genomic_DNA"/>
</dbReference>
<name>A0A231VJX7_THETR</name>
<protein>
    <submittedName>
        <fullName evidence="1">Spermidine putrescine ABC transporter substrate-binding protein</fullName>
    </submittedName>
</protein>